<dbReference type="STRING" id="1666911.HLUCCA11_16795"/>
<dbReference type="Gene3D" id="1.10.10.1770">
    <property type="entry name" value="Gun4-like"/>
    <property type="match status" value="1"/>
</dbReference>
<dbReference type="Pfam" id="PF05419">
    <property type="entry name" value="GUN4"/>
    <property type="match status" value="1"/>
</dbReference>
<dbReference type="PATRIC" id="fig|1666911.3.peg.1082"/>
<dbReference type="CDD" id="cd16383">
    <property type="entry name" value="GUN4"/>
    <property type="match status" value="1"/>
</dbReference>
<evidence type="ECO:0000313" key="2">
    <source>
        <dbReference type="EMBL" id="KPQ33941.1"/>
    </source>
</evidence>
<dbReference type="SMART" id="SM00255">
    <property type="entry name" value="TIR"/>
    <property type="match status" value="1"/>
</dbReference>
<evidence type="ECO:0000259" key="1">
    <source>
        <dbReference type="PROSITE" id="PS50104"/>
    </source>
</evidence>
<dbReference type="EMBL" id="LJZR01000025">
    <property type="protein sequence ID" value="KPQ33941.1"/>
    <property type="molecule type" value="Genomic_DNA"/>
</dbReference>
<evidence type="ECO:0000313" key="3">
    <source>
        <dbReference type="Proteomes" id="UP000050465"/>
    </source>
</evidence>
<comment type="caution">
    <text evidence="2">The sequence shown here is derived from an EMBL/GenBank/DDBJ whole genome shotgun (WGS) entry which is preliminary data.</text>
</comment>
<dbReference type="PROSITE" id="PS50104">
    <property type="entry name" value="TIR"/>
    <property type="match status" value="1"/>
</dbReference>
<dbReference type="Pfam" id="PF13676">
    <property type="entry name" value="TIR_2"/>
    <property type="match status" value="1"/>
</dbReference>
<proteinExistence type="predicted"/>
<accession>A0A0P7YTQ9</accession>
<dbReference type="InterPro" id="IPR008629">
    <property type="entry name" value="GUN4-like"/>
</dbReference>
<reference evidence="2 3" key="1">
    <citation type="submission" date="2015-09" db="EMBL/GenBank/DDBJ databases">
        <title>Identification and resolution of microdiversity through metagenomic sequencing of parallel consortia.</title>
        <authorList>
            <person name="Nelson W.C."/>
            <person name="Romine M.F."/>
            <person name="Lindemann S.R."/>
        </authorList>
    </citation>
    <scope>NUCLEOTIDE SEQUENCE [LARGE SCALE GENOMIC DNA]</scope>
    <source>
        <strain evidence="2">Ana</strain>
    </source>
</reference>
<feature type="domain" description="TIR" evidence="1">
    <location>
        <begin position="4"/>
        <end position="127"/>
    </location>
</feature>
<dbReference type="SUPFAM" id="SSF140869">
    <property type="entry name" value="GUN4-like"/>
    <property type="match status" value="1"/>
</dbReference>
<dbReference type="SUPFAM" id="SSF52200">
    <property type="entry name" value="Toll/Interleukin receptor TIR domain"/>
    <property type="match status" value="1"/>
</dbReference>
<organism evidence="2 3">
    <name type="scientific">Phormidesmis priestleyi Ana</name>
    <dbReference type="NCBI Taxonomy" id="1666911"/>
    <lineage>
        <taxon>Bacteria</taxon>
        <taxon>Bacillati</taxon>
        <taxon>Cyanobacteriota</taxon>
        <taxon>Cyanophyceae</taxon>
        <taxon>Leptolyngbyales</taxon>
        <taxon>Leptolyngbyaceae</taxon>
        <taxon>Phormidesmis</taxon>
    </lineage>
</organism>
<dbReference type="InterPro" id="IPR035897">
    <property type="entry name" value="Toll_tir_struct_dom_sf"/>
</dbReference>
<dbReference type="PANTHER" id="PTHR34800:SF1">
    <property type="entry name" value="TETRAPYRROLE-BINDING PROTEIN, CHLOROPLASTIC"/>
    <property type="match status" value="1"/>
</dbReference>
<dbReference type="Proteomes" id="UP000050465">
    <property type="component" value="Unassembled WGS sequence"/>
</dbReference>
<sequence>MPDASHPIFMSYSREDQGYVKSLISAFEARGLSVWLDDRIDYGAAWQREIEKHLRACQVFVLVMTPRSYDSHWVQCELSFALEIKKPIFPLLLEGERWFSVSRLQVVDVKGGMLPPDRFFRALSASIVSGSVLPDTVTASDPLNVASTVPLQEKVTWESLETEDELNALRQELAALQAQRVKQPPSKPINGAIPTKPIDARYADLDRYLKNGQWKEADDETYRLMVTEVDKDEGQWCDPKALLNFPCKPLRVIDELWVRYSNGKFGFSVQTKLYLDCGGVADGSYHEEAWDKFCEANGWQVKGTYVSSVRFDVSSPIGHLPHCDLSKIFQNQFPIIMFVEKPTQTTFYSAFSSLVCRVVNCDL</sequence>
<gene>
    <name evidence="2" type="ORF">HLUCCA11_16795</name>
</gene>
<dbReference type="PANTHER" id="PTHR34800">
    <property type="entry name" value="TETRAPYRROLE-BINDING PROTEIN, CHLOROPLASTIC"/>
    <property type="match status" value="1"/>
</dbReference>
<dbReference type="AlphaFoldDB" id="A0A0P7YTQ9"/>
<dbReference type="Gene3D" id="1.25.40.620">
    <property type="match status" value="1"/>
</dbReference>
<name>A0A0P7YTQ9_9CYAN</name>
<dbReference type="GO" id="GO:0046906">
    <property type="term" value="F:tetrapyrrole binding"/>
    <property type="evidence" value="ECO:0007669"/>
    <property type="project" value="TreeGrafter"/>
</dbReference>
<dbReference type="GO" id="GO:0007165">
    <property type="term" value="P:signal transduction"/>
    <property type="evidence" value="ECO:0007669"/>
    <property type="project" value="InterPro"/>
</dbReference>
<dbReference type="InterPro" id="IPR037215">
    <property type="entry name" value="GUN4-like_sf"/>
</dbReference>
<dbReference type="Gene3D" id="3.40.50.10140">
    <property type="entry name" value="Toll/interleukin-1 receptor homology (TIR) domain"/>
    <property type="match status" value="1"/>
</dbReference>
<protein>
    <submittedName>
        <fullName evidence="2">GUN4-like protein</fullName>
    </submittedName>
</protein>
<dbReference type="InterPro" id="IPR000157">
    <property type="entry name" value="TIR_dom"/>
</dbReference>